<name>A0A0F9ISB2_9ZZZZ</name>
<evidence type="ECO:0000256" key="1">
    <source>
        <dbReference type="SAM" id="MobiDB-lite"/>
    </source>
</evidence>
<feature type="region of interest" description="Disordered" evidence="1">
    <location>
        <begin position="262"/>
        <end position="332"/>
    </location>
</feature>
<evidence type="ECO:0008006" key="3">
    <source>
        <dbReference type="Google" id="ProtNLM"/>
    </source>
</evidence>
<protein>
    <recommendedName>
        <fullName evidence="3">Phage recombination protein Bet</fullName>
    </recommendedName>
</protein>
<dbReference type="AlphaFoldDB" id="A0A0F9ISB2"/>
<proteinExistence type="predicted"/>
<dbReference type="EMBL" id="LAZR01011715">
    <property type="protein sequence ID" value="KKM60248.1"/>
    <property type="molecule type" value="Genomic_DNA"/>
</dbReference>
<gene>
    <name evidence="2" type="ORF">LCGC14_1543750</name>
</gene>
<evidence type="ECO:0000313" key="2">
    <source>
        <dbReference type="EMBL" id="KKM60248.1"/>
    </source>
</evidence>
<feature type="compositionally biased region" description="Basic and acidic residues" evidence="1">
    <location>
        <begin position="317"/>
        <end position="332"/>
    </location>
</feature>
<organism evidence="2">
    <name type="scientific">marine sediment metagenome</name>
    <dbReference type="NCBI Taxonomy" id="412755"/>
    <lineage>
        <taxon>unclassified sequences</taxon>
        <taxon>metagenomes</taxon>
        <taxon>ecological metagenomes</taxon>
    </lineage>
</organism>
<reference evidence="2" key="1">
    <citation type="journal article" date="2015" name="Nature">
        <title>Complex archaea that bridge the gap between prokaryotes and eukaryotes.</title>
        <authorList>
            <person name="Spang A."/>
            <person name="Saw J.H."/>
            <person name="Jorgensen S.L."/>
            <person name="Zaremba-Niedzwiedzka K."/>
            <person name="Martijn J."/>
            <person name="Lind A.E."/>
            <person name="van Eijk R."/>
            <person name="Schleper C."/>
            <person name="Guy L."/>
            <person name="Ettema T.J."/>
        </authorList>
    </citation>
    <scope>NUCLEOTIDE SEQUENCE</scope>
</reference>
<sequence length="386" mass="42839">MIPESADFTHDDMKKIVADPRYHCGQCDGTLNIAWGGAHGVEAWVLRCSKNIEHNRFSRRRVSEKERAQMATLRGEGYMEAGSSTALMAMSETTMIERVDKAKFIKDLSSAEKKRLALVCITYGFDPIMGEMTIYEGNPYVSVDGRYRKAQETGLLMGVESRPATKDERAMWEINTEDKFFRAVVKKLVGGTTAEFVGWGRVTAGEIERANKYIPVSTNPMRMAEKRAEVQALRKAFSIPLPAGTGSVENIIEGSYEVVDEETGEIKEAGPPAENKVKEPAKKKTSAKAAKKEEPVADAEIPGAEPEPQAEPEPEPPPEREPAKDETPVTHAEGKEIERLFSHDGAFDPASMGEFCNAQRNWGIRQIVQLKKWQYDVICGALRRGA</sequence>
<accession>A0A0F9ISB2</accession>
<comment type="caution">
    <text evidence="2">The sequence shown here is derived from an EMBL/GenBank/DDBJ whole genome shotgun (WGS) entry which is preliminary data.</text>
</comment>